<dbReference type="GO" id="GO:0019856">
    <property type="term" value="P:pyrimidine nucleobase biosynthetic process"/>
    <property type="evidence" value="ECO:0007669"/>
    <property type="project" value="TreeGrafter"/>
</dbReference>
<dbReference type="PANTHER" id="PTHR19278">
    <property type="entry name" value="OROTATE PHOSPHORIBOSYLTRANSFERASE"/>
    <property type="match status" value="1"/>
</dbReference>
<dbReference type="UniPathway" id="UPA00070">
    <property type="reaction ID" value="UER00119"/>
</dbReference>
<comment type="similarity">
    <text evidence="6">Belongs to the purine/pyrimidine phosphoribosyltransferase family. PyrE subfamily.</text>
</comment>
<evidence type="ECO:0000256" key="5">
    <source>
        <dbReference type="ARBA" id="ARBA00022975"/>
    </source>
</evidence>
<feature type="binding site" evidence="6">
    <location>
        <position position="101"/>
    </location>
    <ligand>
        <name>5-phospho-alpha-D-ribose 1-diphosphate</name>
        <dbReference type="ChEBI" id="CHEBI:58017"/>
        <note>ligand shared between dimeric partners</note>
    </ligand>
</feature>
<reference evidence="8 9" key="1">
    <citation type="journal article" date="2015" name="Int. J. Syst. Evol. Microbiol.">
        <title>Tumebacillus algifaecis sp. nov., isolated from decomposing algal scum.</title>
        <authorList>
            <person name="Wu Y.F."/>
            <person name="Zhang B."/>
            <person name="Xing P."/>
            <person name="Wu Q.L."/>
            <person name="Liu S.J."/>
        </authorList>
    </citation>
    <scope>NUCLEOTIDE SEQUENCE [LARGE SCALE GENOMIC DNA]</scope>
    <source>
        <strain evidence="8 9">THMBR28</strain>
    </source>
</reference>
<dbReference type="RefSeq" id="WP_094234920.1">
    <property type="nucleotide sequence ID" value="NZ_CP022657.1"/>
</dbReference>
<dbReference type="AlphaFoldDB" id="A0A223CWH5"/>
<accession>A0A223CWH5</accession>
<keyword evidence="3 6" id="KW-0328">Glycosyltransferase</keyword>
<dbReference type="EMBL" id="CP022657">
    <property type="protein sequence ID" value="ASS73660.1"/>
    <property type="molecule type" value="Genomic_DNA"/>
</dbReference>
<comment type="pathway">
    <text evidence="1 6">Pyrimidine metabolism; UMP biosynthesis via de novo pathway; UMP from orotate: step 1/2.</text>
</comment>
<evidence type="ECO:0000256" key="6">
    <source>
        <dbReference type="HAMAP-Rule" id="MF_01208"/>
    </source>
</evidence>
<evidence type="ECO:0000313" key="9">
    <source>
        <dbReference type="Proteomes" id="UP000214688"/>
    </source>
</evidence>
<comment type="subunit">
    <text evidence="6">Homodimer.</text>
</comment>
<evidence type="ECO:0000259" key="7">
    <source>
        <dbReference type="Pfam" id="PF00156"/>
    </source>
</evidence>
<dbReference type="GO" id="GO:0044205">
    <property type="term" value="P:'de novo' UMP biosynthetic process"/>
    <property type="evidence" value="ECO:0007669"/>
    <property type="project" value="UniProtKB-UniRule"/>
</dbReference>
<keyword evidence="4 6" id="KW-0808">Transferase</keyword>
<dbReference type="SUPFAM" id="SSF53271">
    <property type="entry name" value="PRTase-like"/>
    <property type="match status" value="1"/>
</dbReference>
<feature type="binding site" evidence="6">
    <location>
        <position position="127"/>
    </location>
    <ligand>
        <name>orotate</name>
        <dbReference type="ChEBI" id="CHEBI:30839"/>
    </ligand>
</feature>
<comment type="catalytic activity">
    <reaction evidence="6">
        <text>orotidine 5'-phosphate + diphosphate = orotate + 5-phospho-alpha-D-ribose 1-diphosphate</text>
        <dbReference type="Rhea" id="RHEA:10380"/>
        <dbReference type="ChEBI" id="CHEBI:30839"/>
        <dbReference type="ChEBI" id="CHEBI:33019"/>
        <dbReference type="ChEBI" id="CHEBI:57538"/>
        <dbReference type="ChEBI" id="CHEBI:58017"/>
        <dbReference type="EC" id="2.4.2.10"/>
    </reaction>
</comment>
<gene>
    <name evidence="6 8" type="primary">pyrE</name>
    <name evidence="8" type="ORF">CIG75_00830</name>
</gene>
<comment type="function">
    <text evidence="6">Catalyzes the transfer of a ribosyl phosphate group from 5-phosphoribose 1-diphosphate to orotate, leading to the formation of orotidine monophosphate (OMP).</text>
</comment>
<dbReference type="OrthoDB" id="9802134at2"/>
<evidence type="ECO:0000313" key="8">
    <source>
        <dbReference type="EMBL" id="ASS73660.1"/>
    </source>
</evidence>
<dbReference type="Pfam" id="PF00156">
    <property type="entry name" value="Pribosyltran"/>
    <property type="match status" value="1"/>
</dbReference>
<dbReference type="CDD" id="cd06223">
    <property type="entry name" value="PRTases_typeI"/>
    <property type="match status" value="1"/>
</dbReference>
<keyword evidence="9" id="KW-1185">Reference proteome</keyword>
<evidence type="ECO:0000256" key="2">
    <source>
        <dbReference type="ARBA" id="ARBA00011971"/>
    </source>
</evidence>
<dbReference type="KEGG" id="tab:CIG75_00830"/>
<comment type="cofactor">
    <cofactor evidence="6">
        <name>Mg(2+)</name>
        <dbReference type="ChEBI" id="CHEBI:18420"/>
    </cofactor>
</comment>
<dbReference type="PANTHER" id="PTHR19278:SF9">
    <property type="entry name" value="URIDINE 5'-MONOPHOSPHATE SYNTHASE"/>
    <property type="match status" value="1"/>
</dbReference>
<organism evidence="8 9">
    <name type="scientific">Tumebacillus algifaecis</name>
    <dbReference type="NCBI Taxonomy" id="1214604"/>
    <lineage>
        <taxon>Bacteria</taxon>
        <taxon>Bacillati</taxon>
        <taxon>Bacillota</taxon>
        <taxon>Bacilli</taxon>
        <taxon>Bacillales</taxon>
        <taxon>Alicyclobacillaceae</taxon>
        <taxon>Tumebacillus</taxon>
    </lineage>
</organism>
<comment type="caution">
    <text evidence="6">Lacks conserved residue(s) required for the propagation of feature annotation.</text>
</comment>
<dbReference type="HAMAP" id="MF_01208">
    <property type="entry name" value="PyrE"/>
    <property type="match status" value="1"/>
</dbReference>
<protein>
    <recommendedName>
        <fullName evidence="2 6">Orotate phosphoribosyltransferase</fullName>
        <shortName evidence="6">OPRT</shortName>
        <shortName evidence="6">OPRTase</shortName>
        <ecNumber evidence="2 6">2.4.2.10</ecNumber>
    </recommendedName>
</protein>
<dbReference type="InterPro" id="IPR000836">
    <property type="entry name" value="PRTase_dom"/>
</dbReference>
<dbReference type="EC" id="2.4.2.10" evidence="2 6"/>
<feature type="binding site" description="in other chain" evidence="6">
    <location>
        <begin position="123"/>
        <end position="131"/>
    </location>
    <ligand>
        <name>5-phospho-alpha-D-ribose 1-diphosphate</name>
        <dbReference type="ChEBI" id="CHEBI:58017"/>
        <note>ligand shared between dimeric partners</note>
    </ligand>
</feature>
<dbReference type="NCBIfam" id="TIGR00336">
    <property type="entry name" value="pyrE"/>
    <property type="match status" value="1"/>
</dbReference>
<dbReference type="InterPro" id="IPR004467">
    <property type="entry name" value="Or_phspho_trans_dom"/>
</dbReference>
<dbReference type="GO" id="GO:0004588">
    <property type="term" value="F:orotate phosphoribosyltransferase activity"/>
    <property type="evidence" value="ECO:0007669"/>
    <property type="project" value="UniProtKB-UniRule"/>
</dbReference>
<name>A0A223CWH5_9BACL</name>
<dbReference type="Gene3D" id="3.40.50.2020">
    <property type="match status" value="1"/>
</dbReference>
<evidence type="ECO:0000256" key="4">
    <source>
        <dbReference type="ARBA" id="ARBA00022679"/>
    </source>
</evidence>
<keyword evidence="6" id="KW-0460">Magnesium</keyword>
<keyword evidence="5 6" id="KW-0665">Pyrimidine biosynthesis</keyword>
<dbReference type="Proteomes" id="UP000214688">
    <property type="component" value="Chromosome"/>
</dbReference>
<dbReference type="GO" id="GO:0000287">
    <property type="term" value="F:magnesium ion binding"/>
    <property type="evidence" value="ECO:0007669"/>
    <property type="project" value="UniProtKB-UniRule"/>
</dbReference>
<sequence>MVTFSDQIASALLEIKAVLSNPTKPFILEGGRRCPIYFDNRMTISYPRVRELIADAFVDLIRKQYPDVEMIAGVATAGIPHATLVASKLNLPMIYVRTSPKKHGTESLIEGVLPEGKKVVILEDLVSTGNSAPIVVGGVRQGGGEVLGVVTIFTHGFQSIQDNYDKIDCELHTLTDYHALLEMASQAKYFNDEELKQINRWRESPDAY</sequence>
<evidence type="ECO:0000256" key="3">
    <source>
        <dbReference type="ARBA" id="ARBA00022676"/>
    </source>
</evidence>
<dbReference type="InterPro" id="IPR029057">
    <property type="entry name" value="PRTase-like"/>
</dbReference>
<proteinExistence type="inferred from homology"/>
<evidence type="ECO:0000256" key="1">
    <source>
        <dbReference type="ARBA" id="ARBA00004889"/>
    </source>
</evidence>
<dbReference type="InterPro" id="IPR023031">
    <property type="entry name" value="OPRT"/>
</dbReference>
<feature type="domain" description="Phosphoribosyltransferase" evidence="7">
    <location>
        <begin position="52"/>
        <end position="170"/>
    </location>
</feature>
<feature type="binding site" evidence="6">
    <location>
        <position position="97"/>
    </location>
    <ligand>
        <name>5-phospho-alpha-D-ribose 1-diphosphate</name>
        <dbReference type="ChEBI" id="CHEBI:58017"/>
        <note>ligand shared between dimeric partners</note>
    </ligand>
</feature>
<feature type="binding site" evidence="6">
    <location>
        <position position="103"/>
    </location>
    <ligand>
        <name>5-phospho-alpha-D-ribose 1-diphosphate</name>
        <dbReference type="ChEBI" id="CHEBI:58017"/>
        <note>ligand shared between dimeric partners</note>
    </ligand>
</feature>